<evidence type="ECO:0000313" key="1">
    <source>
        <dbReference type="EMBL" id="ERK60711.1"/>
    </source>
</evidence>
<protein>
    <recommendedName>
        <fullName evidence="3">Transposase IS4-like domain-containing protein</fullName>
    </recommendedName>
</protein>
<keyword evidence="2" id="KW-1185">Reference proteome</keyword>
<accession>U2QVX7</accession>
<name>U2QVX7_9ACTN</name>
<gene>
    <name evidence="1" type="ORF">HMPREF0682_1046</name>
</gene>
<comment type="caution">
    <text evidence="1">The sequence shown here is derived from an EMBL/GenBank/DDBJ whole genome shotgun (WGS) entry which is preliminary data.</text>
</comment>
<reference evidence="1" key="1">
    <citation type="submission" date="2013-08" db="EMBL/GenBank/DDBJ databases">
        <authorList>
            <person name="Durkin A.S."/>
            <person name="Haft D.R."/>
            <person name="McCorrison J."/>
            <person name="Torralba M."/>
            <person name="Gillis M."/>
            <person name="Haft D.H."/>
            <person name="Methe B."/>
            <person name="Sutton G."/>
            <person name="Nelson K.E."/>
        </authorList>
    </citation>
    <scope>NUCLEOTIDE SEQUENCE [LARGE SCALE GENOMIC DNA]</scope>
    <source>
        <strain evidence="1">F0233</strain>
    </source>
</reference>
<evidence type="ECO:0008006" key="3">
    <source>
        <dbReference type="Google" id="ProtNLM"/>
    </source>
</evidence>
<proteinExistence type="predicted"/>
<dbReference type="EMBL" id="ACVN02000077">
    <property type="protein sequence ID" value="ERK60711.1"/>
    <property type="molecule type" value="Genomic_DNA"/>
</dbReference>
<dbReference type="Proteomes" id="UP000017052">
    <property type="component" value="Unassembled WGS sequence"/>
</dbReference>
<evidence type="ECO:0000313" key="2">
    <source>
        <dbReference type="Proteomes" id="UP000017052"/>
    </source>
</evidence>
<dbReference type="AlphaFoldDB" id="U2QVX7"/>
<organism evidence="1 2">
    <name type="scientific">Propionibacterium acidifaciens F0233</name>
    <dbReference type="NCBI Taxonomy" id="553198"/>
    <lineage>
        <taxon>Bacteria</taxon>
        <taxon>Bacillati</taxon>
        <taxon>Actinomycetota</taxon>
        <taxon>Actinomycetes</taxon>
        <taxon>Propionibacteriales</taxon>
        <taxon>Propionibacteriaceae</taxon>
        <taxon>Propionibacterium</taxon>
    </lineage>
</organism>
<sequence length="134" mass="15200">MVTMDALHSRSDTAEQITDQYGVLTVKANQPSLYHALKRLPWKHVPRDSRPDHSRGRRVTRTVQAVVAPAWIDFPGARQVVKIRRTRTTRTRTVVTADAMHTQARTAGWGTSRVVVSLHATSRSCEVRLTRLFM</sequence>